<name>A0A2A4JIM8_HELVI</name>
<comment type="similarity">
    <text evidence="1">Belongs to the short-chain dehydrogenases/reductases (SDR) family.</text>
</comment>
<dbReference type="EMBL" id="NWSH01001353">
    <property type="protein sequence ID" value="PCG71568.1"/>
    <property type="molecule type" value="Genomic_DNA"/>
</dbReference>
<evidence type="ECO:0008006" key="3">
    <source>
        <dbReference type="Google" id="ProtNLM"/>
    </source>
</evidence>
<comment type="caution">
    <text evidence="2">The sequence shown here is derived from an EMBL/GenBank/DDBJ whole genome shotgun (WGS) entry which is preliminary data.</text>
</comment>
<dbReference type="Pfam" id="PF00106">
    <property type="entry name" value="adh_short"/>
    <property type="match status" value="1"/>
</dbReference>
<proteinExistence type="inferred from homology"/>
<dbReference type="InterPro" id="IPR036291">
    <property type="entry name" value="NAD(P)-bd_dom_sf"/>
</dbReference>
<dbReference type="PANTHER" id="PTHR43975">
    <property type="entry name" value="ZGC:101858"/>
    <property type="match status" value="1"/>
</dbReference>
<dbReference type="PRINTS" id="PR00080">
    <property type="entry name" value="SDRFAMILY"/>
</dbReference>
<evidence type="ECO:0000256" key="1">
    <source>
        <dbReference type="RuleBase" id="RU000363"/>
    </source>
</evidence>
<gene>
    <name evidence="2" type="ORF">B5V51_1725</name>
</gene>
<reference evidence="2" key="1">
    <citation type="submission" date="2017-09" db="EMBL/GenBank/DDBJ databases">
        <title>Contemporary evolution of a Lepidopteran species, Heliothis virescens, in response to modern agricultural practices.</title>
        <authorList>
            <person name="Fritz M.L."/>
            <person name="Deyonke A.M."/>
            <person name="Papanicolaou A."/>
            <person name="Micinski S."/>
            <person name="Westbrook J."/>
            <person name="Gould F."/>
        </authorList>
    </citation>
    <scope>NUCLEOTIDE SEQUENCE [LARGE SCALE GENOMIC DNA]</scope>
    <source>
        <strain evidence="2">HvINT-</strain>
        <tissue evidence="2">Whole body</tissue>
    </source>
</reference>
<dbReference type="STRING" id="7102.A0A2A4JIM8"/>
<dbReference type="Gene3D" id="3.40.50.720">
    <property type="entry name" value="NAD(P)-binding Rossmann-like Domain"/>
    <property type="match status" value="1"/>
</dbReference>
<sequence>MSFAKKVVLITGCSAGIGPTTTELFAKECAQIAIVGRNDKKLHGISIRCVQLGAPILVIKANLAKNDQAELVVKRTIKKYGKLDVLINNSGILKEPNFQSGNFLSTYDEVTNVNLSAIVRITYFAVPHLIKSKGNIINILSHAGIRTTGPKNIAYRTSKAGIEHFTKSLALELAPSGVRVNAISPGPVLTRIFDGMENYVGKTSTKTALTTICDPLEIANLILYVASEKAKEVTGSNFLVDNGSLMLDKLI</sequence>
<dbReference type="FunFam" id="3.40.50.720:FF:000084">
    <property type="entry name" value="Short-chain dehydrogenase reductase"/>
    <property type="match status" value="1"/>
</dbReference>
<protein>
    <recommendedName>
        <fullName evidence="3">Short-chain dehydrogenase</fullName>
    </recommendedName>
</protein>
<dbReference type="SUPFAM" id="SSF51735">
    <property type="entry name" value="NAD(P)-binding Rossmann-fold domains"/>
    <property type="match status" value="1"/>
</dbReference>
<dbReference type="InterPro" id="IPR002347">
    <property type="entry name" value="SDR_fam"/>
</dbReference>
<dbReference type="AlphaFoldDB" id="A0A2A4JIM8"/>
<dbReference type="PRINTS" id="PR00081">
    <property type="entry name" value="GDHRDH"/>
</dbReference>
<evidence type="ECO:0000313" key="2">
    <source>
        <dbReference type="EMBL" id="PCG71568.1"/>
    </source>
</evidence>
<organism evidence="2">
    <name type="scientific">Heliothis virescens</name>
    <name type="common">Tobacco budworm moth</name>
    <dbReference type="NCBI Taxonomy" id="7102"/>
    <lineage>
        <taxon>Eukaryota</taxon>
        <taxon>Metazoa</taxon>
        <taxon>Ecdysozoa</taxon>
        <taxon>Arthropoda</taxon>
        <taxon>Hexapoda</taxon>
        <taxon>Insecta</taxon>
        <taxon>Pterygota</taxon>
        <taxon>Neoptera</taxon>
        <taxon>Endopterygota</taxon>
        <taxon>Lepidoptera</taxon>
        <taxon>Glossata</taxon>
        <taxon>Ditrysia</taxon>
        <taxon>Noctuoidea</taxon>
        <taxon>Noctuidae</taxon>
        <taxon>Heliothinae</taxon>
        <taxon>Heliothis</taxon>
    </lineage>
</organism>
<dbReference type="PANTHER" id="PTHR43975:SF2">
    <property type="entry name" value="EG:BACR7A4.14 PROTEIN-RELATED"/>
    <property type="match status" value="1"/>
</dbReference>
<accession>A0A2A4JIM8</accession>